<evidence type="ECO:0000256" key="1">
    <source>
        <dbReference type="SAM" id="MobiDB-lite"/>
    </source>
</evidence>
<dbReference type="OrthoDB" id="2621999at2"/>
<feature type="signal peptide" evidence="2">
    <location>
        <begin position="1"/>
        <end position="26"/>
    </location>
</feature>
<keyword evidence="2" id="KW-0732">Signal</keyword>
<dbReference type="AlphaFoldDB" id="A0A1G8XI24"/>
<name>A0A1G8XI24_9BACL</name>
<evidence type="ECO:0000313" key="4">
    <source>
        <dbReference type="Proteomes" id="UP000199050"/>
    </source>
</evidence>
<gene>
    <name evidence="3" type="ORF">SAMN05216192_12662</name>
</gene>
<feature type="region of interest" description="Disordered" evidence="1">
    <location>
        <begin position="32"/>
        <end position="60"/>
    </location>
</feature>
<dbReference type="RefSeq" id="WP_090716639.1">
    <property type="nucleotide sequence ID" value="NZ_CBCSKY010000027.1"/>
</dbReference>
<dbReference type="Proteomes" id="UP000199050">
    <property type="component" value="Unassembled WGS sequence"/>
</dbReference>
<proteinExistence type="predicted"/>
<evidence type="ECO:0008006" key="5">
    <source>
        <dbReference type="Google" id="ProtNLM"/>
    </source>
</evidence>
<organism evidence="3 4">
    <name type="scientific">Paenibacillus typhae</name>
    <dbReference type="NCBI Taxonomy" id="1174501"/>
    <lineage>
        <taxon>Bacteria</taxon>
        <taxon>Bacillati</taxon>
        <taxon>Bacillota</taxon>
        <taxon>Bacilli</taxon>
        <taxon>Bacillales</taxon>
        <taxon>Paenibacillaceae</taxon>
        <taxon>Paenibacillus</taxon>
    </lineage>
</organism>
<feature type="chain" id="PRO_5038455775" description="Secreted protein" evidence="2">
    <location>
        <begin position="27"/>
        <end position="164"/>
    </location>
</feature>
<reference evidence="4" key="1">
    <citation type="submission" date="2016-10" db="EMBL/GenBank/DDBJ databases">
        <authorList>
            <person name="Varghese N."/>
            <person name="Submissions S."/>
        </authorList>
    </citation>
    <scope>NUCLEOTIDE SEQUENCE [LARGE SCALE GENOMIC DNA]</scope>
    <source>
        <strain evidence="4">CGMCC 1.11012</strain>
    </source>
</reference>
<protein>
    <recommendedName>
        <fullName evidence="5">Secreted protein</fullName>
    </recommendedName>
</protein>
<evidence type="ECO:0000313" key="3">
    <source>
        <dbReference type="EMBL" id="SDJ90067.1"/>
    </source>
</evidence>
<sequence length="164" mass="17450">MSNKIRRIAAFTAAVMLCLAPAAAYAGTVSGSTPTPAAGHTSPGKEQPSHPHHSKGLKTGGHFILGETARLLEMDRRELMDSLRNGQTLYSLAKEKKGWSEDQYIQKLSEAASLKLDESLKEGQLSKEEVKKLKAGLPALLKLSISAAANSHKGNPGKPAVPVQ</sequence>
<keyword evidence="4" id="KW-1185">Reference proteome</keyword>
<accession>A0A1G8XI24</accession>
<evidence type="ECO:0000256" key="2">
    <source>
        <dbReference type="SAM" id="SignalP"/>
    </source>
</evidence>
<dbReference type="EMBL" id="FNDX01000026">
    <property type="protein sequence ID" value="SDJ90067.1"/>
    <property type="molecule type" value="Genomic_DNA"/>
</dbReference>
<dbReference type="STRING" id="1174501.SAMN05216192_12662"/>